<dbReference type="InterPro" id="IPR018392">
    <property type="entry name" value="LysM"/>
</dbReference>
<name>F4RJE7_MELLP</name>
<reference evidence="4" key="1">
    <citation type="journal article" date="2011" name="Proc. Natl. Acad. Sci. U.S.A.">
        <title>Obligate biotrophy features unraveled by the genomic analysis of rust fungi.</title>
        <authorList>
            <person name="Duplessis S."/>
            <person name="Cuomo C.A."/>
            <person name="Lin Y.-C."/>
            <person name="Aerts A."/>
            <person name="Tisserant E."/>
            <person name="Veneault-Fourrey C."/>
            <person name="Joly D.L."/>
            <person name="Hacquard S."/>
            <person name="Amselem J."/>
            <person name="Cantarel B.L."/>
            <person name="Chiu R."/>
            <person name="Coutinho P.M."/>
            <person name="Feau N."/>
            <person name="Field M."/>
            <person name="Frey P."/>
            <person name="Gelhaye E."/>
            <person name="Goldberg J."/>
            <person name="Grabherr M.G."/>
            <person name="Kodira C.D."/>
            <person name="Kohler A."/>
            <person name="Kuees U."/>
            <person name="Lindquist E.A."/>
            <person name="Lucas S.M."/>
            <person name="Mago R."/>
            <person name="Mauceli E."/>
            <person name="Morin E."/>
            <person name="Murat C."/>
            <person name="Pangilinan J.L."/>
            <person name="Park R."/>
            <person name="Pearson M."/>
            <person name="Quesneville H."/>
            <person name="Rouhier N."/>
            <person name="Sakthikumar S."/>
            <person name="Salamov A.A."/>
            <person name="Schmutz J."/>
            <person name="Selles B."/>
            <person name="Shapiro H."/>
            <person name="Tanguay P."/>
            <person name="Tuskan G.A."/>
            <person name="Henrissat B."/>
            <person name="Van de Peer Y."/>
            <person name="Rouze P."/>
            <person name="Ellis J.G."/>
            <person name="Dodds P.N."/>
            <person name="Schein J.E."/>
            <person name="Zhong S."/>
            <person name="Hamelin R.C."/>
            <person name="Grigoriev I.V."/>
            <person name="Szabo L.J."/>
            <person name="Martin F."/>
        </authorList>
    </citation>
    <scope>NUCLEOTIDE SEQUENCE [LARGE SCALE GENOMIC DNA]</scope>
    <source>
        <strain evidence="4">98AG31 / pathotype 3-4-7</strain>
    </source>
</reference>
<dbReference type="KEGG" id="mlr:MELLADRAFT_77569"/>
<organism evidence="4">
    <name type="scientific">Melampsora larici-populina (strain 98AG31 / pathotype 3-4-7)</name>
    <name type="common">Poplar leaf rust fungus</name>
    <dbReference type="NCBI Taxonomy" id="747676"/>
    <lineage>
        <taxon>Eukaryota</taxon>
        <taxon>Fungi</taxon>
        <taxon>Dikarya</taxon>
        <taxon>Basidiomycota</taxon>
        <taxon>Pucciniomycotina</taxon>
        <taxon>Pucciniomycetes</taxon>
        <taxon>Pucciniales</taxon>
        <taxon>Melampsoraceae</taxon>
        <taxon>Melampsora</taxon>
    </lineage>
</organism>
<feature type="domain" description="LysM" evidence="2">
    <location>
        <begin position="233"/>
        <end position="277"/>
    </location>
</feature>
<dbReference type="PROSITE" id="PS51782">
    <property type="entry name" value="LYSM"/>
    <property type="match status" value="1"/>
</dbReference>
<feature type="region of interest" description="Disordered" evidence="1">
    <location>
        <begin position="529"/>
        <end position="584"/>
    </location>
</feature>
<dbReference type="OrthoDB" id="2107166at2759"/>
<dbReference type="eggNOG" id="ENOG502SBZ1">
    <property type="taxonomic scope" value="Eukaryota"/>
</dbReference>
<dbReference type="AlphaFoldDB" id="F4RJE7"/>
<feature type="compositionally biased region" description="Polar residues" evidence="1">
    <location>
        <begin position="529"/>
        <end position="556"/>
    </location>
</feature>
<keyword evidence="4" id="KW-1185">Reference proteome</keyword>
<evidence type="ECO:0000313" key="4">
    <source>
        <dbReference type="Proteomes" id="UP000001072"/>
    </source>
</evidence>
<feature type="compositionally biased region" description="Low complexity" evidence="1">
    <location>
        <begin position="305"/>
        <end position="315"/>
    </location>
</feature>
<dbReference type="Gene3D" id="3.10.350.10">
    <property type="entry name" value="LysM domain"/>
    <property type="match status" value="1"/>
</dbReference>
<protein>
    <recommendedName>
        <fullName evidence="2">LysM domain-containing protein</fullName>
    </recommendedName>
</protein>
<dbReference type="PANTHER" id="PTHR20932">
    <property type="entry name" value="LYSM AND PUTATIVE PEPTIDOGLYCAN-BINDING DOMAIN-CONTAINING PROTEIN"/>
    <property type="match status" value="1"/>
</dbReference>
<feature type="region of interest" description="Disordered" evidence="1">
    <location>
        <begin position="1"/>
        <end position="40"/>
    </location>
</feature>
<feature type="compositionally biased region" description="Low complexity" evidence="1">
    <location>
        <begin position="143"/>
        <end position="153"/>
    </location>
</feature>
<dbReference type="InterPro" id="IPR045030">
    <property type="entry name" value="LYSM1-4"/>
</dbReference>
<feature type="compositionally biased region" description="Low complexity" evidence="1">
    <location>
        <begin position="89"/>
        <end position="101"/>
    </location>
</feature>
<feature type="region of interest" description="Disordered" evidence="1">
    <location>
        <begin position="303"/>
        <end position="330"/>
    </location>
</feature>
<feature type="compositionally biased region" description="Low complexity" evidence="1">
    <location>
        <begin position="563"/>
        <end position="574"/>
    </location>
</feature>
<dbReference type="CDD" id="cd00118">
    <property type="entry name" value="LysM"/>
    <property type="match status" value="1"/>
</dbReference>
<dbReference type="HOGENOM" id="CLU_420423_0_0_1"/>
<sequence length="785" mass="85293">MTFSSSSASSSSLHDPWTNSTSHGNSNQTNTTTTTNQSLQLSNPISFNSLETDHRHSIRLPTPNSATTTIQSTSTQSNSTSHPLTLNISNNSSSSSASSSSIQTNLIHQLPYEDSITKNLQPSSPDLMDATRPTLKRLTRTDQSSNPSQSQPSRNATGMWFGSFKDRSTSNLHPRTRHSTHRASSSQSKPSNDLLDLDEPQLIQHSDQLDKGKGKATPLADNLNRIKGAKDVLIHSVEKHDTIAGIALSYGISLSALRKANGMWASDPLSLKDTLRIPLELCNLPPSKKIEIEEDSGKVLIWEQSPSSSRSSSPRLMHHRKSNSQVGTNSWINQSGITSNPSRQVSSNQWFFNHQQQNGSRISLEMSASVGTSSEAGLSPNRTSFDKLSAFGKPTNSLENQDEVSNYLTGTNFAYPISELPSPPPPLDEGIPHARNPGVLTSISNTISPPSQSGSHISNGQPKVIATLERVPAHELGFFTSNANSPNPRKSYDPSGSSEQDSTTLLSNQPLNNLALNLTPNLPAHSTLRQRSATTNNRSAQVPNHLSSPARHNTTPDPMIRPTTTHRTSSNTLTQIHNSPRKQVGRLQLDYETSSIDPSQISPGLEKKRAAAQLFQVRGALPSVSNRGGLTGIDGAYPQAESHPRNRSSNESNGYPNVSGAHNLASSSKWTTVRPGVPPPLDKRLKFLEEGTSTKFGTILNGFLNLEPLVSSSSSSSVSNHQSKPNHKERLELNEILWSESDEPITLQSNSQNHQRNKGLKKSKSGLGWGFWNDLLDEASQASRK</sequence>
<dbReference type="Pfam" id="PF01476">
    <property type="entry name" value="LysM"/>
    <property type="match status" value="1"/>
</dbReference>
<feature type="compositionally biased region" description="Low complexity" evidence="1">
    <location>
        <begin position="64"/>
        <end position="81"/>
    </location>
</feature>
<dbReference type="GeneID" id="18932959"/>
<feature type="region of interest" description="Disordered" evidence="1">
    <location>
        <begin position="137"/>
        <end position="195"/>
    </location>
</feature>
<feature type="compositionally biased region" description="Basic residues" evidence="1">
    <location>
        <begin position="755"/>
        <end position="764"/>
    </location>
</feature>
<dbReference type="SUPFAM" id="SSF54106">
    <property type="entry name" value="LysM domain"/>
    <property type="match status" value="1"/>
</dbReference>
<proteinExistence type="predicted"/>
<gene>
    <name evidence="3" type="ORF">MELLADRAFT_77569</name>
</gene>
<dbReference type="InParanoid" id="F4RJE7"/>
<feature type="region of interest" description="Disordered" evidence="1">
    <location>
        <begin position="478"/>
        <end position="505"/>
    </location>
</feature>
<feature type="compositionally biased region" description="Polar residues" evidence="1">
    <location>
        <begin position="479"/>
        <end position="504"/>
    </location>
</feature>
<dbReference type="RefSeq" id="XP_007409207.1">
    <property type="nucleotide sequence ID" value="XM_007409145.1"/>
</dbReference>
<feature type="region of interest" description="Disordered" evidence="1">
    <location>
        <begin position="747"/>
        <end position="770"/>
    </location>
</feature>
<dbReference type="SMART" id="SM00257">
    <property type="entry name" value="LysM"/>
    <property type="match status" value="1"/>
</dbReference>
<dbReference type="Proteomes" id="UP000001072">
    <property type="component" value="Unassembled WGS sequence"/>
</dbReference>
<feature type="region of interest" description="Disordered" evidence="1">
    <location>
        <begin position="57"/>
        <end position="102"/>
    </location>
</feature>
<evidence type="ECO:0000313" key="3">
    <source>
        <dbReference type="EMBL" id="EGG07300.1"/>
    </source>
</evidence>
<evidence type="ECO:0000256" key="1">
    <source>
        <dbReference type="SAM" id="MobiDB-lite"/>
    </source>
</evidence>
<dbReference type="PANTHER" id="PTHR20932:SF8">
    <property type="entry name" value="LD22649P"/>
    <property type="match status" value="1"/>
</dbReference>
<dbReference type="EMBL" id="GL883104">
    <property type="protein sequence ID" value="EGG07300.1"/>
    <property type="molecule type" value="Genomic_DNA"/>
</dbReference>
<dbReference type="VEuPathDB" id="FungiDB:MELLADRAFT_77569"/>
<accession>F4RJE7</accession>
<evidence type="ECO:0000259" key="2">
    <source>
        <dbReference type="PROSITE" id="PS51782"/>
    </source>
</evidence>
<feature type="compositionally biased region" description="Polar residues" evidence="1">
    <location>
        <begin position="647"/>
        <end position="656"/>
    </location>
</feature>
<dbReference type="InterPro" id="IPR036779">
    <property type="entry name" value="LysM_dom_sf"/>
</dbReference>
<feature type="region of interest" description="Disordered" evidence="1">
    <location>
        <begin position="622"/>
        <end position="676"/>
    </location>
</feature>